<sequence length="538" mass="58991">MDSNTCENTTIDGKILPNEASDCEGVCEDTSSNGISSSVSVVSDNVEIEVFKIVSGVAQLVRVDLPSDSHDGDDHVEAYTAPHDGASDTTVNASSPIKPEHTTQSVDSTVKLPNGGRIPRDKKKNKKKAKKIRELKEIELDYDGYRPFPQYPRAFLGAEAQQHTLDNAYFEGNDKQGVLAMARNYLEGKKKISMGALEYQALAYACDVYVQLKQPQNALELIEKCRLKPQQLDSYMVGLMAECYESLEKWDQYLEMRQHLVCIEKSNARSWVALADTYLKIARINSEPQVKGVDRIVPEGVAQLSAGDRNTSADVDTHRQPSTPTCTVKMPRDAGTQPGVNITDSTMYGINERITAMVVEESAEQRSNNSRPLQARSKNSYELRAAEVCLRHALRLLHTELVTAKGFAVARINKATASVHTTFAEYGWVDSKPRQRQRHTAEPTTVECVCATPRGPTDTHSPTQEGTPPDGASKNGCTGVETSTECTCDAVGGDVASAREDDGYASDDDEKWTVKGGLAGKIVCREVFEAAYLGSVRR</sequence>
<dbReference type="Proteomes" id="UP000054560">
    <property type="component" value="Unassembled WGS sequence"/>
</dbReference>
<dbReference type="AlphaFoldDB" id="A0A0L0FIJ9"/>
<protein>
    <submittedName>
        <fullName evidence="2">Uncharacterized protein</fullName>
    </submittedName>
</protein>
<feature type="region of interest" description="Disordered" evidence="1">
    <location>
        <begin position="79"/>
        <end position="129"/>
    </location>
</feature>
<evidence type="ECO:0000313" key="3">
    <source>
        <dbReference type="Proteomes" id="UP000054560"/>
    </source>
</evidence>
<dbReference type="RefSeq" id="XP_014149775.1">
    <property type="nucleotide sequence ID" value="XM_014294300.1"/>
</dbReference>
<dbReference type="Gene3D" id="1.25.40.10">
    <property type="entry name" value="Tetratricopeptide repeat domain"/>
    <property type="match status" value="1"/>
</dbReference>
<keyword evidence="3" id="KW-1185">Reference proteome</keyword>
<dbReference type="SUPFAM" id="SSF48452">
    <property type="entry name" value="TPR-like"/>
    <property type="match status" value="1"/>
</dbReference>
<feature type="region of interest" description="Disordered" evidence="1">
    <location>
        <begin position="449"/>
        <end position="476"/>
    </location>
</feature>
<name>A0A0L0FIJ9_9EUKA</name>
<feature type="compositionally biased region" description="Basic residues" evidence="1">
    <location>
        <begin position="120"/>
        <end position="129"/>
    </location>
</feature>
<evidence type="ECO:0000313" key="2">
    <source>
        <dbReference type="EMBL" id="KNC75873.1"/>
    </source>
</evidence>
<feature type="region of interest" description="Disordered" evidence="1">
    <location>
        <begin position="307"/>
        <end position="341"/>
    </location>
</feature>
<evidence type="ECO:0000256" key="1">
    <source>
        <dbReference type="SAM" id="MobiDB-lite"/>
    </source>
</evidence>
<proteinExistence type="predicted"/>
<dbReference type="InterPro" id="IPR011990">
    <property type="entry name" value="TPR-like_helical_dom_sf"/>
</dbReference>
<accession>A0A0L0FIJ9</accession>
<feature type="compositionally biased region" description="Polar residues" evidence="1">
    <location>
        <begin position="308"/>
        <end position="326"/>
    </location>
</feature>
<organism evidence="2 3">
    <name type="scientific">Sphaeroforma arctica JP610</name>
    <dbReference type="NCBI Taxonomy" id="667725"/>
    <lineage>
        <taxon>Eukaryota</taxon>
        <taxon>Ichthyosporea</taxon>
        <taxon>Ichthyophonida</taxon>
        <taxon>Sphaeroforma</taxon>
    </lineage>
</organism>
<gene>
    <name evidence="2" type="ORF">SARC_11608</name>
</gene>
<dbReference type="EMBL" id="KQ243378">
    <property type="protein sequence ID" value="KNC75873.1"/>
    <property type="molecule type" value="Genomic_DNA"/>
</dbReference>
<dbReference type="GeneID" id="25912112"/>
<reference evidence="2 3" key="1">
    <citation type="submission" date="2011-02" db="EMBL/GenBank/DDBJ databases">
        <title>The Genome Sequence of Sphaeroforma arctica JP610.</title>
        <authorList>
            <consortium name="The Broad Institute Genome Sequencing Platform"/>
            <person name="Russ C."/>
            <person name="Cuomo C."/>
            <person name="Young S.K."/>
            <person name="Zeng Q."/>
            <person name="Gargeya S."/>
            <person name="Alvarado L."/>
            <person name="Berlin A."/>
            <person name="Chapman S.B."/>
            <person name="Chen Z."/>
            <person name="Freedman E."/>
            <person name="Gellesch M."/>
            <person name="Goldberg J."/>
            <person name="Griggs A."/>
            <person name="Gujja S."/>
            <person name="Heilman E."/>
            <person name="Heiman D."/>
            <person name="Howarth C."/>
            <person name="Mehta T."/>
            <person name="Neiman D."/>
            <person name="Pearson M."/>
            <person name="Roberts A."/>
            <person name="Saif S."/>
            <person name="Shea T."/>
            <person name="Shenoy N."/>
            <person name="Sisk P."/>
            <person name="Stolte C."/>
            <person name="Sykes S."/>
            <person name="White J."/>
            <person name="Yandava C."/>
            <person name="Burger G."/>
            <person name="Gray M.W."/>
            <person name="Holland P.W.H."/>
            <person name="King N."/>
            <person name="Lang F.B.F."/>
            <person name="Roger A.J."/>
            <person name="Ruiz-Trillo I."/>
            <person name="Haas B."/>
            <person name="Nusbaum C."/>
            <person name="Birren B."/>
        </authorList>
    </citation>
    <scope>NUCLEOTIDE SEQUENCE [LARGE SCALE GENOMIC DNA]</scope>
    <source>
        <strain evidence="2 3">JP610</strain>
    </source>
</reference>